<comment type="caution">
    <text evidence="1">The sequence shown here is derived from an EMBL/GenBank/DDBJ whole genome shotgun (WGS) entry which is preliminary data.</text>
</comment>
<evidence type="ECO:0000313" key="1">
    <source>
        <dbReference type="EMBL" id="TNN88377.1"/>
    </source>
</evidence>
<organism evidence="1 2">
    <name type="scientific">Liparis tanakae</name>
    <name type="common">Tanaka's snailfish</name>
    <dbReference type="NCBI Taxonomy" id="230148"/>
    <lineage>
        <taxon>Eukaryota</taxon>
        <taxon>Metazoa</taxon>
        <taxon>Chordata</taxon>
        <taxon>Craniata</taxon>
        <taxon>Vertebrata</taxon>
        <taxon>Euteleostomi</taxon>
        <taxon>Actinopterygii</taxon>
        <taxon>Neopterygii</taxon>
        <taxon>Teleostei</taxon>
        <taxon>Neoteleostei</taxon>
        <taxon>Acanthomorphata</taxon>
        <taxon>Eupercaria</taxon>
        <taxon>Perciformes</taxon>
        <taxon>Cottioidei</taxon>
        <taxon>Cottales</taxon>
        <taxon>Liparidae</taxon>
        <taxon>Liparis</taxon>
    </lineage>
</organism>
<evidence type="ECO:0000313" key="2">
    <source>
        <dbReference type="Proteomes" id="UP000314294"/>
    </source>
</evidence>
<protein>
    <submittedName>
        <fullName evidence="1">Uncharacterized protein</fullName>
    </submittedName>
</protein>
<proteinExistence type="predicted"/>
<sequence>MSAEVSRANQNKAGFTTRCGQLLSAHALRHAASAPRVVSEVAGGQSKRTADLISPTICWLQARASVDQIQPDRYKLHLSLHASPKDSRNMAEWTRPPGRPLCILTASPSRTWASEASTSGCSRSGFEAKQSNHPYVSISRSALEASRICCSAWSACQCCSRLLPEGRQRERAWPKPQQVKSKFHLKSLQASEWTAPQALTGYGWMGPLRVGGVLIPTLNELANGSPFTLTHFPHTFTHQALLAYPLGHTMPWRAARLTSRLAAWPSA</sequence>
<accession>A0A4Z2JEH8</accession>
<name>A0A4Z2JEH8_9TELE</name>
<gene>
    <name evidence="1" type="ORF">EYF80_001159</name>
</gene>
<dbReference type="Proteomes" id="UP000314294">
    <property type="component" value="Unassembled WGS sequence"/>
</dbReference>
<reference evidence="1 2" key="1">
    <citation type="submission" date="2019-03" db="EMBL/GenBank/DDBJ databases">
        <title>First draft genome of Liparis tanakae, snailfish: a comprehensive survey of snailfish specific genes.</title>
        <authorList>
            <person name="Kim W."/>
            <person name="Song I."/>
            <person name="Jeong J.-H."/>
            <person name="Kim D."/>
            <person name="Kim S."/>
            <person name="Ryu S."/>
            <person name="Song J.Y."/>
            <person name="Lee S.K."/>
        </authorList>
    </citation>
    <scope>NUCLEOTIDE SEQUENCE [LARGE SCALE GENOMIC DNA]</scope>
    <source>
        <tissue evidence="1">Muscle</tissue>
    </source>
</reference>
<dbReference type="EMBL" id="SRLO01000005">
    <property type="protein sequence ID" value="TNN88377.1"/>
    <property type="molecule type" value="Genomic_DNA"/>
</dbReference>
<keyword evidence="2" id="KW-1185">Reference proteome</keyword>
<dbReference type="AlphaFoldDB" id="A0A4Z2JEH8"/>